<feature type="region of interest" description="Disordered" evidence="1">
    <location>
        <begin position="31"/>
        <end position="63"/>
    </location>
</feature>
<protein>
    <submittedName>
        <fullName evidence="2">Uncharacterized protein</fullName>
    </submittedName>
</protein>
<comment type="caution">
    <text evidence="2">The sequence shown here is derived from an EMBL/GenBank/DDBJ whole genome shotgun (WGS) entry which is preliminary data.</text>
</comment>
<organism evidence="2 3">
    <name type="scientific">Microctonus hyperodae</name>
    <name type="common">Parasitoid wasp</name>
    <dbReference type="NCBI Taxonomy" id="165561"/>
    <lineage>
        <taxon>Eukaryota</taxon>
        <taxon>Metazoa</taxon>
        <taxon>Ecdysozoa</taxon>
        <taxon>Arthropoda</taxon>
        <taxon>Hexapoda</taxon>
        <taxon>Insecta</taxon>
        <taxon>Pterygota</taxon>
        <taxon>Neoptera</taxon>
        <taxon>Endopterygota</taxon>
        <taxon>Hymenoptera</taxon>
        <taxon>Apocrita</taxon>
        <taxon>Ichneumonoidea</taxon>
        <taxon>Braconidae</taxon>
        <taxon>Euphorinae</taxon>
        <taxon>Microctonus</taxon>
    </lineage>
</organism>
<proteinExistence type="predicted"/>
<gene>
    <name evidence="2" type="ORF">PV327_008758</name>
</gene>
<evidence type="ECO:0000313" key="3">
    <source>
        <dbReference type="Proteomes" id="UP001168972"/>
    </source>
</evidence>
<reference evidence="2" key="2">
    <citation type="submission" date="2023-03" db="EMBL/GenBank/DDBJ databases">
        <authorList>
            <person name="Inwood S.N."/>
            <person name="Skelly J.G."/>
            <person name="Guhlin J."/>
            <person name="Harrop T.W.R."/>
            <person name="Goldson S.G."/>
            <person name="Dearden P.K."/>
        </authorList>
    </citation>
    <scope>NUCLEOTIDE SEQUENCE</scope>
    <source>
        <strain evidence="2">Lincoln</strain>
        <tissue evidence="2">Whole body</tissue>
    </source>
</reference>
<reference evidence="2" key="1">
    <citation type="journal article" date="2023" name="bioRxiv">
        <title>Scaffold-level genome assemblies of two parasitoid biocontrol wasps reveal the parthenogenesis mechanism and an associated novel virus.</title>
        <authorList>
            <person name="Inwood S."/>
            <person name="Skelly J."/>
            <person name="Guhlin J."/>
            <person name="Harrop T."/>
            <person name="Goldson S."/>
            <person name="Dearden P."/>
        </authorList>
    </citation>
    <scope>NUCLEOTIDE SEQUENCE</scope>
    <source>
        <strain evidence="2">Lincoln</strain>
        <tissue evidence="2">Whole body</tissue>
    </source>
</reference>
<evidence type="ECO:0000313" key="2">
    <source>
        <dbReference type="EMBL" id="KAK0174972.1"/>
    </source>
</evidence>
<dbReference type="Proteomes" id="UP001168972">
    <property type="component" value="Unassembled WGS sequence"/>
</dbReference>
<feature type="compositionally biased region" description="Basic residues" evidence="1">
    <location>
        <begin position="53"/>
        <end position="63"/>
    </location>
</feature>
<sequence>MHIEITLQLVVQIWNTIALYALAGPYDHHHEPNIKSAHSRSEPRLSDNASPSIKKRISRRGHSMHHVNCKKGNAFLDVPNIGSQSQTEKVVKEFLQYRRYFSPIRSKLKVSLFLGVTYWPN</sequence>
<dbReference type="EMBL" id="JAQQBR010000005">
    <property type="protein sequence ID" value="KAK0174972.1"/>
    <property type="molecule type" value="Genomic_DNA"/>
</dbReference>
<dbReference type="AlphaFoldDB" id="A0AA39KV99"/>
<accession>A0AA39KV99</accession>
<evidence type="ECO:0000256" key="1">
    <source>
        <dbReference type="SAM" id="MobiDB-lite"/>
    </source>
</evidence>
<name>A0AA39KV99_MICHY</name>
<feature type="compositionally biased region" description="Basic and acidic residues" evidence="1">
    <location>
        <begin position="31"/>
        <end position="45"/>
    </location>
</feature>
<keyword evidence="3" id="KW-1185">Reference proteome</keyword>